<dbReference type="GeneID" id="39733980"/>
<accession>A0A1J1GKG2</accession>
<gene>
    <name evidence="2" type="ORF">PRELSG_0006600</name>
</gene>
<dbReference type="EMBL" id="CVMU01000375">
    <property type="protein sequence ID" value="CRG85230.1"/>
    <property type="molecule type" value="Genomic_DNA"/>
</dbReference>
<dbReference type="AlphaFoldDB" id="A0A1J1GKG2"/>
<evidence type="ECO:0000256" key="1">
    <source>
        <dbReference type="SAM" id="MobiDB-lite"/>
    </source>
</evidence>
<dbReference type="KEGG" id="prel:PRELSG_0006600"/>
<feature type="non-terminal residue" evidence="2">
    <location>
        <position position="1"/>
    </location>
</feature>
<feature type="region of interest" description="Disordered" evidence="1">
    <location>
        <begin position="838"/>
        <end position="864"/>
    </location>
</feature>
<evidence type="ECO:0000313" key="2">
    <source>
        <dbReference type="EMBL" id="CRG85230.1"/>
    </source>
</evidence>
<dbReference type="RefSeq" id="XP_028531258.1">
    <property type="nucleotide sequence ID" value="XM_028676734.1"/>
</dbReference>
<proteinExistence type="predicted"/>
<feature type="compositionally biased region" description="Basic and acidic residues" evidence="1">
    <location>
        <begin position="24"/>
        <end position="40"/>
    </location>
</feature>
<name>A0A1J1GKG2_PLARL</name>
<feature type="region of interest" description="Disordered" evidence="1">
    <location>
        <begin position="1"/>
        <end position="40"/>
    </location>
</feature>
<organism evidence="2 3">
    <name type="scientific">Plasmodium relictum</name>
    <dbReference type="NCBI Taxonomy" id="85471"/>
    <lineage>
        <taxon>Eukaryota</taxon>
        <taxon>Sar</taxon>
        <taxon>Alveolata</taxon>
        <taxon>Apicomplexa</taxon>
        <taxon>Aconoidasida</taxon>
        <taxon>Haemosporida</taxon>
        <taxon>Plasmodiidae</taxon>
        <taxon>Plasmodium</taxon>
        <taxon>Plasmodium (Haemamoeba)</taxon>
    </lineage>
</organism>
<sequence length="1042" mass="122938">KELKENGSPAPLFEETPPKFLMKNRNEKKEPLSKNNTDGKEKCKIDFNVKSNFQISNVYSMNEKELKENGSPAPLFEETPPKFLMKNRNEKKEPLSKNNTDGKEKCKVDFNVGSSFQNSNTNSVNGEYMKRKHFLSPLYRENPSNFHIKIRKEEYNKVDMVDSSLNEKKNIDFSSNNNFQNIETDAESDIEFKKNTSFISEHKKSSTLISENEENKKEVIIHEDKLNMSNTNISTNDTEEEEKSEIGIIDADYVLNKNSDDYIRDLCAKLNQRNTLKKRKEDEEKIDLDTSDLESDTGHKKCIFVDFKDDSEHWIKKFPEFEPYTLPVTNEMPEDNMLNGFRSKLGKRLSHCEVSYYKECVDRLCKFEWDFVLEYFRYTRSVLYTLIYRYKKEVTVSEKSSKYYYYSKRIKELFPEYSFSTCKKIFAHFDKFKKNPLTEAAREEYIRDYCEMFNCEIEEIPQKLRFDLNHTAKVLHNVIEKIETINMKEELITYKTEFTRNNDYSVYYNDENPYIKYLKRVHDLFLEFIKKVRKYRYIAKYFDHDIDKITRSFSTQLCCCYRTIHFYLFKFKRICTDQRLSWKLLPELPFDKINSHEKVEKKVFIDDCTLNKVLLRYKNGLEKGTFMAHPPYDISHPDALFCINHFSSTLYLQICDALISRNVNISQLNNVITSIYANRYGLNVTDDMIRELKIEEKKYENYNPLEHSDQLINENYNNKENTKISEVSSINENNNNYGTQASHVSVQNTNNIETPLLLIKHSIDTTTTTVNEAIRNSTTLIKLDSSKTITLQKECTNNKHATVQEVDNKVCSTVIKPSYDCTMLKVIDNNYCQSKYHEDKKEKAKQEYEKKRKHEGEEKRKKLSCNKEEIGNSINGSKKRKVDALISNPIKEQEFGNKLLETSINKKKIYFTRNSGNKRKITNYDENIKNYKIQKCTDIKEKTVKENCDIQKIKEGYSKNNNSIKNKEIQKLTAEHIVREKSTKVNSHSRNAILIDKKKTHNYNLRKRTTIICSTNNNITNVNKNMKMNKRNINKLSTKKST</sequence>
<protein>
    <submittedName>
        <fullName evidence="2">Uncharacterized protein</fullName>
    </submittedName>
</protein>
<reference evidence="2 3" key="1">
    <citation type="submission" date="2015-04" db="EMBL/GenBank/DDBJ databases">
        <authorList>
            <consortium name="Pathogen Informatics"/>
        </authorList>
    </citation>
    <scope>NUCLEOTIDE SEQUENCE [LARGE SCALE GENOMIC DNA]</scope>
    <source>
        <strain evidence="2 3">SGS1</strain>
    </source>
</reference>
<dbReference type="VEuPathDB" id="PlasmoDB:PRELSG_0006600"/>
<evidence type="ECO:0000313" key="3">
    <source>
        <dbReference type="Proteomes" id="UP000220158"/>
    </source>
</evidence>
<dbReference type="OrthoDB" id="392684at2759"/>
<keyword evidence="3" id="KW-1185">Reference proteome</keyword>
<dbReference type="Proteomes" id="UP000220158">
    <property type="component" value="Unassembled WGS sequence"/>
</dbReference>